<evidence type="ECO:0000313" key="3">
    <source>
        <dbReference type="Proteomes" id="UP000673383"/>
    </source>
</evidence>
<dbReference type="Pfam" id="PF12244">
    <property type="entry name" value="DUF3606"/>
    <property type="match status" value="1"/>
</dbReference>
<reference evidence="2" key="1">
    <citation type="submission" date="2021-02" db="EMBL/GenBank/DDBJ databases">
        <title>Genomic Encyclopedia of Type Strains, Phase IV (KMG-V): Genome sequencing to study the core and pangenomes of soil and plant-associated prokaryotes.</title>
        <authorList>
            <person name="Whitman W."/>
        </authorList>
    </citation>
    <scope>NUCLEOTIDE SEQUENCE</scope>
    <source>
        <strain evidence="2">USDA 406</strain>
    </source>
</reference>
<evidence type="ECO:0000313" key="2">
    <source>
        <dbReference type="EMBL" id="MBP1294112.1"/>
    </source>
</evidence>
<feature type="compositionally biased region" description="Basic and acidic residues" evidence="1">
    <location>
        <begin position="35"/>
        <end position="52"/>
    </location>
</feature>
<proteinExistence type="predicted"/>
<gene>
    <name evidence="2" type="ORF">JOH49_003865</name>
</gene>
<organism evidence="2 3">
    <name type="scientific">Bradyrhizobium elkanii</name>
    <dbReference type="NCBI Taxonomy" id="29448"/>
    <lineage>
        <taxon>Bacteria</taxon>
        <taxon>Pseudomonadati</taxon>
        <taxon>Pseudomonadota</taxon>
        <taxon>Alphaproteobacteria</taxon>
        <taxon>Hyphomicrobiales</taxon>
        <taxon>Nitrobacteraceae</taxon>
        <taxon>Bradyrhizobium</taxon>
    </lineage>
</organism>
<dbReference type="InterPro" id="IPR022037">
    <property type="entry name" value="DUF3606"/>
</dbReference>
<comment type="caution">
    <text evidence="2">The sequence shown here is derived from an EMBL/GenBank/DDBJ whole genome shotgun (WGS) entry which is preliminary data.</text>
</comment>
<dbReference type="EMBL" id="JAFICZ010000001">
    <property type="protein sequence ID" value="MBP1294112.1"/>
    <property type="molecule type" value="Genomic_DNA"/>
</dbReference>
<dbReference type="Proteomes" id="UP000673383">
    <property type="component" value="Unassembled WGS sequence"/>
</dbReference>
<sequence>MNGEACLVSAASLRAPCGGPAKERRASAGGVGLREASRAENDRPSDARRSQGDPEEFAIAHIANRDEIAVANHLRLFSPDPVSDEAAVILGVLVVGTVVTEDVMCRDVTGEMEEVSGHLGQLVQIAERLRRRRAVSAFLISCAPSSASLPSLMISAMSCLTRPPILSAMFVMAHLCSSLTTEVSLADNVPPGVTAHPSGEGTKNCPEDWIASNGRSSGRAADARSPVTKRLTRKEQFDRSKINMHDLRQVRCWTHALGVSREQLRKAVEKVGDSAVTVRKELGIPEE</sequence>
<evidence type="ECO:0008006" key="4">
    <source>
        <dbReference type="Google" id="ProtNLM"/>
    </source>
</evidence>
<feature type="region of interest" description="Disordered" evidence="1">
    <location>
        <begin position="15"/>
        <end position="54"/>
    </location>
</feature>
<evidence type="ECO:0000256" key="1">
    <source>
        <dbReference type="SAM" id="MobiDB-lite"/>
    </source>
</evidence>
<feature type="region of interest" description="Disordered" evidence="1">
    <location>
        <begin position="194"/>
        <end position="232"/>
    </location>
</feature>
<name>A0A8I2C5F1_BRAEL</name>
<accession>A0A8I2C5F1</accession>
<dbReference type="AlphaFoldDB" id="A0A8I2C5F1"/>
<protein>
    <recommendedName>
        <fullName evidence="4">DUF3606 domain-containing protein</fullName>
    </recommendedName>
</protein>